<evidence type="ECO:0000313" key="15">
    <source>
        <dbReference type="Proteomes" id="UP000484885"/>
    </source>
</evidence>
<dbReference type="Proteomes" id="UP000484885">
    <property type="component" value="Unassembled WGS sequence"/>
</dbReference>
<dbReference type="Pfam" id="PF00364">
    <property type="entry name" value="Biotin_lipoyl"/>
    <property type="match status" value="1"/>
</dbReference>
<evidence type="ECO:0000259" key="13">
    <source>
        <dbReference type="PROSITE" id="PS51826"/>
    </source>
</evidence>
<dbReference type="GO" id="GO:0005737">
    <property type="term" value="C:cytoplasm"/>
    <property type="evidence" value="ECO:0007669"/>
    <property type="project" value="TreeGrafter"/>
</dbReference>
<evidence type="ECO:0000256" key="9">
    <source>
        <dbReference type="ARBA" id="ARBA00048370"/>
    </source>
</evidence>
<evidence type="ECO:0000256" key="11">
    <source>
        <dbReference type="SAM" id="MobiDB-lite"/>
    </source>
</evidence>
<dbReference type="GO" id="GO:0006086">
    <property type="term" value="P:pyruvate decarboxylation to acetyl-CoA"/>
    <property type="evidence" value="ECO:0007669"/>
    <property type="project" value="TreeGrafter"/>
</dbReference>
<dbReference type="InterPro" id="IPR004167">
    <property type="entry name" value="PSBD"/>
</dbReference>
<dbReference type="AlphaFoldDB" id="A0A845UYF8"/>
<name>A0A845UYF8_9GAMM</name>
<dbReference type="EC" id="2.3.1.-" evidence="10"/>
<dbReference type="InterPro" id="IPR023213">
    <property type="entry name" value="CAT-like_dom_sf"/>
</dbReference>
<dbReference type="PROSITE" id="PS50968">
    <property type="entry name" value="BIOTINYL_LIPOYL"/>
    <property type="match status" value="1"/>
</dbReference>
<keyword evidence="7 10" id="KW-0012">Acyltransferase</keyword>
<keyword evidence="15" id="KW-1185">Reference proteome</keyword>
<evidence type="ECO:0000256" key="7">
    <source>
        <dbReference type="ARBA" id="ARBA00023315"/>
    </source>
</evidence>
<dbReference type="CDD" id="cd06849">
    <property type="entry name" value="lipoyl_domain"/>
    <property type="match status" value="1"/>
</dbReference>
<dbReference type="PROSITE" id="PS00189">
    <property type="entry name" value="LIPOYL"/>
    <property type="match status" value="1"/>
</dbReference>
<dbReference type="RefSeq" id="WP_164211132.1">
    <property type="nucleotide sequence ID" value="NZ_JAAGSC010000040.1"/>
</dbReference>
<feature type="compositionally biased region" description="Acidic residues" evidence="11">
    <location>
        <begin position="111"/>
        <end position="120"/>
    </location>
</feature>
<comment type="subunit">
    <text evidence="3">Forms a 24-polypeptide structural core with octahedral symmetry.</text>
</comment>
<dbReference type="Gene3D" id="3.30.559.10">
    <property type="entry name" value="Chloramphenicol acetyltransferase-like domain"/>
    <property type="match status" value="1"/>
</dbReference>
<evidence type="ECO:0000256" key="4">
    <source>
        <dbReference type="ARBA" id="ARBA00022679"/>
    </source>
</evidence>
<dbReference type="PROSITE" id="PS51826">
    <property type="entry name" value="PSBD"/>
    <property type="match status" value="1"/>
</dbReference>
<gene>
    <name evidence="14" type="ORF">G3I74_08415</name>
</gene>
<dbReference type="SUPFAM" id="SSF51230">
    <property type="entry name" value="Single hybrid motif"/>
    <property type="match status" value="1"/>
</dbReference>
<dbReference type="PANTHER" id="PTHR43178">
    <property type="entry name" value="DIHYDROLIPOAMIDE ACETYLTRANSFERASE COMPONENT OF PYRUVATE DEHYDROGENASE COMPLEX"/>
    <property type="match status" value="1"/>
</dbReference>
<dbReference type="Gene3D" id="2.40.50.100">
    <property type="match status" value="1"/>
</dbReference>
<evidence type="ECO:0000256" key="6">
    <source>
        <dbReference type="ARBA" id="ARBA00022823"/>
    </source>
</evidence>
<dbReference type="InterPro" id="IPR011053">
    <property type="entry name" value="Single_hybrid_motif"/>
</dbReference>
<keyword evidence="4 10" id="KW-0808">Transferase</keyword>
<sequence>MSNRHDIRIPDIGDFEQVPVIEILVAEGDTVEAEQSLITLESDKATMDVPSPGSGKLVKLSVAEGDQVSEGDVIGVLESDAEEAGDSSASSDSSGSSGAPDSSQRPPASDSGEDSGDDSGSDSARPETESDGQATASDADRLSRRESEAADRPQRPQSLRGEQDIPGWEDGLPPPPVPFDEMDRDPGSLAHASPSVRKLARELGVDLSRVEGSGRKGRITAEDLKQHVKSKMRGDAAPAASGAGLPDLPAAPSVDFSKFGAVEEKPLSRIQKISGPTLHRNWVSIPHVTQFDEADITEMEAFRKDSQKTAEQAGTKMTPLVFLIKAVVAALKRFPQVNASLSASGESLIHKHYFHVGVAVDTPNGLVVPVLRDCDQKGLLELALELTDLSGRARDGKLKSEEMKGGCFTISSLGGIGGTAFTPIINAPELAILGVSRAETKPVWNGERFEPRLKLPLSLSYDHRVIDGAAAARFTRYLAEQLEDLRRLLL</sequence>
<dbReference type="GO" id="GO:0031405">
    <property type="term" value="F:lipoic acid binding"/>
    <property type="evidence" value="ECO:0007669"/>
    <property type="project" value="TreeGrafter"/>
</dbReference>
<dbReference type="InterPro" id="IPR003016">
    <property type="entry name" value="2-oxoA_DH_lipoyl-BS"/>
</dbReference>
<comment type="function">
    <text evidence="8">The pyruvate dehydrogenase complex catalyzes the overall conversion of pyruvate to acetyl-CoA and CO(2). It contains multiple copies of three enzymatic components: pyruvate dehydrogenase (E1), dihydrolipoamide acetyltransferase (E2) and lipoamide dehydrogenase (E3).</text>
</comment>
<keyword evidence="5" id="KW-0677">Repeat</keyword>
<dbReference type="Gene3D" id="4.10.320.10">
    <property type="entry name" value="E3-binding domain"/>
    <property type="match status" value="1"/>
</dbReference>
<evidence type="ECO:0000259" key="12">
    <source>
        <dbReference type="PROSITE" id="PS50968"/>
    </source>
</evidence>
<dbReference type="Pfam" id="PF02817">
    <property type="entry name" value="E3_binding"/>
    <property type="match status" value="1"/>
</dbReference>
<evidence type="ECO:0000256" key="8">
    <source>
        <dbReference type="ARBA" id="ARBA00025211"/>
    </source>
</evidence>
<dbReference type="InterPro" id="IPR001078">
    <property type="entry name" value="2-oxoacid_DH_actylTfrase"/>
</dbReference>
<feature type="compositionally biased region" description="Basic and acidic residues" evidence="11">
    <location>
        <begin position="138"/>
        <end position="154"/>
    </location>
</feature>
<dbReference type="EMBL" id="JAAGSC010000040">
    <property type="protein sequence ID" value="NDY95748.1"/>
    <property type="molecule type" value="Genomic_DNA"/>
</dbReference>
<dbReference type="InterPro" id="IPR036625">
    <property type="entry name" value="E3-bd_dom_sf"/>
</dbReference>
<dbReference type="FunFam" id="2.40.50.100:FF:000009">
    <property type="entry name" value="Acetyltransferase component of pyruvate dehydrogenase complex"/>
    <property type="match status" value="1"/>
</dbReference>
<evidence type="ECO:0000256" key="2">
    <source>
        <dbReference type="ARBA" id="ARBA00007317"/>
    </source>
</evidence>
<feature type="compositionally biased region" description="Low complexity" evidence="11">
    <location>
        <begin position="86"/>
        <end position="103"/>
    </location>
</feature>
<reference evidence="14 15" key="1">
    <citation type="submission" date="2020-02" db="EMBL/GenBank/DDBJ databases">
        <authorList>
            <person name="Zhang X.-Y."/>
        </authorList>
    </citation>
    <scope>NUCLEOTIDE SEQUENCE [LARGE SCALE GENOMIC DNA]</scope>
    <source>
        <strain evidence="14 15">C33</strain>
    </source>
</reference>
<evidence type="ECO:0000256" key="1">
    <source>
        <dbReference type="ARBA" id="ARBA00001938"/>
    </source>
</evidence>
<dbReference type="SUPFAM" id="SSF52777">
    <property type="entry name" value="CoA-dependent acyltransferases"/>
    <property type="match status" value="1"/>
</dbReference>
<comment type="catalytic activity">
    <reaction evidence="9">
        <text>N(6)-[(R)-dihydrolipoyl]-L-lysyl-[protein] + acetyl-CoA = N(6)-[(R)-S(8)-acetyldihydrolipoyl]-L-lysyl-[protein] + CoA</text>
        <dbReference type="Rhea" id="RHEA:17017"/>
        <dbReference type="Rhea" id="RHEA-COMP:10475"/>
        <dbReference type="Rhea" id="RHEA-COMP:10478"/>
        <dbReference type="ChEBI" id="CHEBI:57287"/>
        <dbReference type="ChEBI" id="CHEBI:57288"/>
        <dbReference type="ChEBI" id="CHEBI:83100"/>
        <dbReference type="ChEBI" id="CHEBI:83111"/>
        <dbReference type="EC" id="2.3.1.12"/>
    </reaction>
</comment>
<feature type="domain" description="Lipoyl-binding" evidence="12">
    <location>
        <begin position="4"/>
        <end position="78"/>
    </location>
</feature>
<dbReference type="InterPro" id="IPR000089">
    <property type="entry name" value="Biotin_lipoyl"/>
</dbReference>
<dbReference type="FunFam" id="3.30.559.10:FF:000004">
    <property type="entry name" value="Acetyltransferase component of pyruvate dehydrogenase complex"/>
    <property type="match status" value="1"/>
</dbReference>
<accession>A0A845UYF8</accession>
<feature type="domain" description="Peripheral subunit-binding (PSBD)" evidence="13">
    <location>
        <begin position="191"/>
        <end position="228"/>
    </location>
</feature>
<dbReference type="SUPFAM" id="SSF47005">
    <property type="entry name" value="Peripheral subunit-binding domain of 2-oxo acid dehydrogenase complex"/>
    <property type="match status" value="1"/>
</dbReference>
<feature type="region of interest" description="Disordered" evidence="11">
    <location>
        <begin position="42"/>
        <end position="195"/>
    </location>
</feature>
<evidence type="ECO:0000256" key="3">
    <source>
        <dbReference type="ARBA" id="ARBA00011484"/>
    </source>
</evidence>
<evidence type="ECO:0000256" key="10">
    <source>
        <dbReference type="RuleBase" id="RU003423"/>
    </source>
</evidence>
<dbReference type="GO" id="GO:0004742">
    <property type="term" value="F:dihydrolipoyllysine-residue acetyltransferase activity"/>
    <property type="evidence" value="ECO:0007669"/>
    <property type="project" value="UniProtKB-EC"/>
</dbReference>
<comment type="caution">
    <text evidence="14">The sequence shown here is derived from an EMBL/GenBank/DDBJ whole genome shotgun (WGS) entry which is preliminary data.</text>
</comment>
<dbReference type="InterPro" id="IPR050743">
    <property type="entry name" value="2-oxoacid_DH_E2_comp"/>
</dbReference>
<evidence type="ECO:0000256" key="5">
    <source>
        <dbReference type="ARBA" id="ARBA00022737"/>
    </source>
</evidence>
<dbReference type="Pfam" id="PF00198">
    <property type="entry name" value="2-oxoacid_dh"/>
    <property type="match status" value="1"/>
</dbReference>
<dbReference type="PANTHER" id="PTHR43178:SF2">
    <property type="entry name" value="DIHYDROLIPOYLLYSINE-RESIDUE ACETYLTRANSFERASE COMPONENT OF PYRUVATE DEHYDROGENASE COMPLEX"/>
    <property type="match status" value="1"/>
</dbReference>
<evidence type="ECO:0000313" key="14">
    <source>
        <dbReference type="EMBL" id="NDY95748.1"/>
    </source>
</evidence>
<organism evidence="14 15">
    <name type="scientific">Wenzhouxiangella limi</name>
    <dbReference type="NCBI Taxonomy" id="2707351"/>
    <lineage>
        <taxon>Bacteria</taxon>
        <taxon>Pseudomonadati</taxon>
        <taxon>Pseudomonadota</taxon>
        <taxon>Gammaproteobacteria</taxon>
        <taxon>Chromatiales</taxon>
        <taxon>Wenzhouxiangellaceae</taxon>
        <taxon>Wenzhouxiangella</taxon>
    </lineage>
</organism>
<keyword evidence="6 10" id="KW-0450">Lipoyl</keyword>
<comment type="cofactor">
    <cofactor evidence="1 10">
        <name>(R)-lipoate</name>
        <dbReference type="ChEBI" id="CHEBI:83088"/>
    </cofactor>
</comment>
<proteinExistence type="inferred from homology"/>
<protein>
    <recommendedName>
        <fullName evidence="10">Dihydrolipoamide acetyltransferase component of pyruvate dehydrogenase complex</fullName>
        <ecNumber evidence="10">2.3.1.-</ecNumber>
    </recommendedName>
</protein>
<comment type="similarity">
    <text evidence="2 10">Belongs to the 2-oxoacid dehydrogenase family.</text>
</comment>